<evidence type="ECO:0000256" key="1">
    <source>
        <dbReference type="SAM" id="MobiDB-lite"/>
    </source>
</evidence>
<evidence type="ECO:0000313" key="3">
    <source>
        <dbReference type="EnsemblMetazoa" id="KAF7489360.1"/>
    </source>
</evidence>
<reference evidence="2" key="2">
    <citation type="submission" date="2020-01" db="EMBL/GenBank/DDBJ databases">
        <authorList>
            <person name="Korhonen P.K.K."/>
            <person name="Guangxu M.G."/>
            <person name="Wang T.W."/>
            <person name="Stroehlein A.J.S."/>
            <person name="Young N.D."/>
            <person name="Ang C.-S.A."/>
            <person name="Fernando D.W.F."/>
            <person name="Lu H.L."/>
            <person name="Taylor S.T."/>
            <person name="Ehtesham M.E.M."/>
            <person name="Najaraj S.H.N."/>
            <person name="Harsha G.H.G."/>
            <person name="Madugundu A.M."/>
            <person name="Renuse S.R."/>
            <person name="Holt D.H."/>
            <person name="Pandey A.P."/>
            <person name="Papenfuss A.P."/>
            <person name="Gasser R.B.G."/>
            <person name="Fischer K.F."/>
        </authorList>
    </citation>
    <scope>NUCLEOTIDE SEQUENCE</scope>
    <source>
        <strain evidence="2">SSS_KF_BRIS2020</strain>
    </source>
</reference>
<dbReference type="AlphaFoldDB" id="A0A834VBD1"/>
<proteinExistence type="predicted"/>
<feature type="compositionally biased region" description="Basic and acidic residues" evidence="1">
    <location>
        <begin position="33"/>
        <end position="56"/>
    </location>
</feature>
<accession>A0A834VBD1</accession>
<reference evidence="4" key="1">
    <citation type="journal article" date="2020" name="PLoS Negl. Trop. Dis.">
        <title>High-quality nuclear genome for Sarcoptes scabiei-A critical resource for a neglected parasite.</title>
        <authorList>
            <person name="Korhonen P.K."/>
            <person name="Gasser R.B."/>
            <person name="Ma G."/>
            <person name="Wang T."/>
            <person name="Stroehlein A.J."/>
            <person name="Young N.D."/>
            <person name="Ang C.S."/>
            <person name="Fernando D.D."/>
            <person name="Lu H.C."/>
            <person name="Taylor S."/>
            <person name="Reynolds S.L."/>
            <person name="Mofiz E."/>
            <person name="Najaraj S.H."/>
            <person name="Gowda H."/>
            <person name="Madugundu A."/>
            <person name="Renuse S."/>
            <person name="Holt D."/>
            <person name="Pandey A."/>
            <person name="Papenfuss A.T."/>
            <person name="Fischer K."/>
        </authorList>
    </citation>
    <scope>NUCLEOTIDE SEQUENCE [LARGE SCALE GENOMIC DNA]</scope>
</reference>
<name>A0A834VBD1_SARSC</name>
<feature type="region of interest" description="Disordered" evidence="1">
    <location>
        <begin position="1"/>
        <end position="74"/>
    </location>
</feature>
<dbReference type="Proteomes" id="UP000070412">
    <property type="component" value="Unassembled WGS sequence"/>
</dbReference>
<dbReference type="EnsemblMetazoa" id="SSS_5897s_mrna">
    <property type="protein sequence ID" value="KAF7489360.1"/>
    <property type="gene ID" value="SSS_5897"/>
</dbReference>
<feature type="region of interest" description="Disordered" evidence="1">
    <location>
        <begin position="90"/>
        <end position="114"/>
    </location>
</feature>
<feature type="compositionally biased region" description="Basic and acidic residues" evidence="1">
    <location>
        <begin position="102"/>
        <end position="113"/>
    </location>
</feature>
<evidence type="ECO:0000313" key="2">
    <source>
        <dbReference type="EMBL" id="KAF7489360.1"/>
    </source>
</evidence>
<evidence type="ECO:0000313" key="4">
    <source>
        <dbReference type="Proteomes" id="UP000070412"/>
    </source>
</evidence>
<feature type="compositionally biased region" description="Polar residues" evidence="1">
    <location>
        <begin position="1"/>
        <end position="10"/>
    </location>
</feature>
<dbReference type="OrthoDB" id="6513098at2759"/>
<keyword evidence="4" id="KW-1185">Reference proteome</keyword>
<organism evidence="2">
    <name type="scientific">Sarcoptes scabiei</name>
    <name type="common">Itch mite</name>
    <name type="synonym">Acarus scabiei</name>
    <dbReference type="NCBI Taxonomy" id="52283"/>
    <lineage>
        <taxon>Eukaryota</taxon>
        <taxon>Metazoa</taxon>
        <taxon>Ecdysozoa</taxon>
        <taxon>Arthropoda</taxon>
        <taxon>Chelicerata</taxon>
        <taxon>Arachnida</taxon>
        <taxon>Acari</taxon>
        <taxon>Acariformes</taxon>
        <taxon>Sarcoptiformes</taxon>
        <taxon>Astigmata</taxon>
        <taxon>Psoroptidia</taxon>
        <taxon>Sarcoptoidea</taxon>
        <taxon>Sarcoptidae</taxon>
        <taxon>Sarcoptinae</taxon>
        <taxon>Sarcoptes</taxon>
    </lineage>
</organism>
<sequence length="190" mass="22643">MSAQNESFNENYERFVEREDDNDIPEEISTKSSKLEAKNLFADEKNAKKISQERMKEKRRQQIAKNAEQKQKRIRLKRLPANLLNEIDSLTKIDGPKSNQSKCDRKNDTSNKKEKVKIKSKIGKSEKIIANEWSNYKVLDLDQLKNTSIPIVQSKINNFRERILYDRNRNRRIMSRQMMANRSKRKAWRR</sequence>
<gene>
    <name evidence="2" type="ORF">SSS_5897</name>
</gene>
<dbReference type="EMBL" id="WVUK01000065">
    <property type="protein sequence ID" value="KAF7489360.1"/>
    <property type="molecule type" value="Genomic_DNA"/>
</dbReference>
<reference evidence="3" key="3">
    <citation type="submission" date="2022-06" db="UniProtKB">
        <authorList>
            <consortium name="EnsemblMetazoa"/>
        </authorList>
    </citation>
    <scope>IDENTIFICATION</scope>
</reference>
<protein>
    <submittedName>
        <fullName evidence="2 3">Uncharacterized protein</fullName>
    </submittedName>
</protein>